<sequence>MDFSGKSIVITGSGAGVGKRTALEMAARGGLLTISDIDLSKAEQVADEIRQGRGTAISLKADVREYTEVEEMINKASAEYGKVDILINNAGTGIPKPFVMTNPDEWNFDIGICLYGVMNGCRAVLPQMIERNSGKIINICSDAGRVGEANLSIYSAAKAGVVGFSKAIAKEVARNKVLVNCVCFSTVRTELFGAIFEANPELEKKMVKHYPMRRVAEMEEAANTIMMMASDYVTFITGQVLACNGGFSMMG</sequence>
<comment type="caution">
    <text evidence="3">The sequence shown here is derived from an EMBL/GenBank/DDBJ whole genome shotgun (WGS) entry which is preliminary data.</text>
</comment>
<dbReference type="FunFam" id="3.40.50.720:FF:000173">
    <property type="entry name" value="3-oxoacyl-[acyl-carrier protein] reductase"/>
    <property type="match status" value="1"/>
</dbReference>
<organism evidence="3 4">
    <name type="scientific">Candidatus Solincola sediminis</name>
    <dbReference type="NCBI Taxonomy" id="1797199"/>
    <lineage>
        <taxon>Bacteria</taxon>
        <taxon>Bacillati</taxon>
        <taxon>Actinomycetota</taxon>
        <taxon>Candidatus Geothermincolia</taxon>
        <taxon>Candidatus Geothermincolales</taxon>
        <taxon>Candidatus Geothermincolaceae</taxon>
        <taxon>Candidatus Solincola</taxon>
    </lineage>
</organism>
<dbReference type="EMBL" id="MELK01000010">
    <property type="protein sequence ID" value="OFW59797.1"/>
    <property type="molecule type" value="Genomic_DNA"/>
</dbReference>
<dbReference type="Gene3D" id="3.40.50.720">
    <property type="entry name" value="NAD(P)-binding Rossmann-like Domain"/>
    <property type="match status" value="1"/>
</dbReference>
<dbReference type="InterPro" id="IPR036291">
    <property type="entry name" value="NAD(P)-bd_dom_sf"/>
</dbReference>
<dbReference type="PROSITE" id="PS00061">
    <property type="entry name" value="ADH_SHORT"/>
    <property type="match status" value="1"/>
</dbReference>
<gene>
    <name evidence="3" type="ORF">A2Y75_07965</name>
</gene>
<proteinExistence type="inferred from homology"/>
<comment type="similarity">
    <text evidence="1">Belongs to the short-chain dehydrogenases/reductases (SDR) family.</text>
</comment>
<dbReference type="InterPro" id="IPR050259">
    <property type="entry name" value="SDR"/>
</dbReference>
<dbReference type="PANTHER" id="PTHR42879">
    <property type="entry name" value="3-OXOACYL-(ACYL-CARRIER-PROTEIN) REDUCTASE"/>
    <property type="match status" value="1"/>
</dbReference>
<keyword evidence="2" id="KW-0560">Oxidoreductase</keyword>
<name>A0A1F2WSG8_9ACTN</name>
<dbReference type="InterPro" id="IPR020904">
    <property type="entry name" value="Sc_DH/Rdtase_CS"/>
</dbReference>
<dbReference type="PRINTS" id="PR00081">
    <property type="entry name" value="GDHRDH"/>
</dbReference>
<accession>A0A1F2WSG8</accession>
<evidence type="ECO:0000313" key="4">
    <source>
        <dbReference type="Proteomes" id="UP000177876"/>
    </source>
</evidence>
<evidence type="ECO:0000256" key="2">
    <source>
        <dbReference type="ARBA" id="ARBA00023002"/>
    </source>
</evidence>
<evidence type="ECO:0000313" key="3">
    <source>
        <dbReference type="EMBL" id="OFW59797.1"/>
    </source>
</evidence>
<dbReference type="Pfam" id="PF13561">
    <property type="entry name" value="adh_short_C2"/>
    <property type="match status" value="1"/>
</dbReference>
<dbReference type="AlphaFoldDB" id="A0A1F2WSG8"/>
<dbReference type="CDD" id="cd05233">
    <property type="entry name" value="SDR_c"/>
    <property type="match status" value="1"/>
</dbReference>
<dbReference type="SUPFAM" id="SSF51735">
    <property type="entry name" value="NAD(P)-binding Rossmann-fold domains"/>
    <property type="match status" value="1"/>
</dbReference>
<dbReference type="PANTHER" id="PTHR42879:SF2">
    <property type="entry name" value="3-OXOACYL-[ACYL-CARRIER-PROTEIN] REDUCTASE FABG"/>
    <property type="match status" value="1"/>
</dbReference>
<dbReference type="PRINTS" id="PR00080">
    <property type="entry name" value="SDRFAMILY"/>
</dbReference>
<evidence type="ECO:0000256" key="1">
    <source>
        <dbReference type="ARBA" id="ARBA00006484"/>
    </source>
</evidence>
<dbReference type="GO" id="GO:0016491">
    <property type="term" value="F:oxidoreductase activity"/>
    <property type="evidence" value="ECO:0007669"/>
    <property type="project" value="UniProtKB-KW"/>
</dbReference>
<evidence type="ECO:0008006" key="5">
    <source>
        <dbReference type="Google" id="ProtNLM"/>
    </source>
</evidence>
<dbReference type="STRING" id="1797197.A2Y75_07965"/>
<dbReference type="InterPro" id="IPR002347">
    <property type="entry name" value="SDR_fam"/>
</dbReference>
<reference evidence="3 4" key="1">
    <citation type="journal article" date="2016" name="Nat. Commun.">
        <title>Thousands of microbial genomes shed light on interconnected biogeochemical processes in an aquifer system.</title>
        <authorList>
            <person name="Anantharaman K."/>
            <person name="Brown C.T."/>
            <person name="Hug L.A."/>
            <person name="Sharon I."/>
            <person name="Castelle C.J."/>
            <person name="Probst A.J."/>
            <person name="Thomas B.C."/>
            <person name="Singh A."/>
            <person name="Wilkins M.J."/>
            <person name="Karaoz U."/>
            <person name="Brodie E.L."/>
            <person name="Williams K.H."/>
            <person name="Hubbard S.S."/>
            <person name="Banfield J.F."/>
        </authorList>
    </citation>
    <scope>NUCLEOTIDE SEQUENCE [LARGE SCALE GENOMIC DNA]</scope>
</reference>
<dbReference type="Proteomes" id="UP000177876">
    <property type="component" value="Unassembled WGS sequence"/>
</dbReference>
<dbReference type="GO" id="GO:0032787">
    <property type="term" value="P:monocarboxylic acid metabolic process"/>
    <property type="evidence" value="ECO:0007669"/>
    <property type="project" value="UniProtKB-ARBA"/>
</dbReference>
<protein>
    <recommendedName>
        <fullName evidence="5">SDR family oxidoreductase</fullName>
    </recommendedName>
</protein>